<evidence type="ECO:0000313" key="1">
    <source>
        <dbReference type="EMBL" id="KZT01336.1"/>
    </source>
</evidence>
<dbReference type="AlphaFoldDB" id="A0A165BN00"/>
<sequence>MSTNVSSERVLCEADHARVVGELGVRVRSRVELQRVQLNRAETTCLHWCHAPILTVSRNRGERCASTALPPFHRMGMITQLYAPLVTGQPVSLFAPRTPNPHFKKRARSYTMDKCKRAPCHPCILRGVCDQNVCPTVAGRPRAQSSCAGINTR</sequence>
<name>A0A165BN00_9APHY</name>
<reference evidence="1 2" key="1">
    <citation type="journal article" date="2016" name="Mol. Biol. Evol.">
        <title>Comparative Genomics of Early-Diverging Mushroom-Forming Fungi Provides Insights into the Origins of Lignocellulose Decay Capabilities.</title>
        <authorList>
            <person name="Nagy L.G."/>
            <person name="Riley R."/>
            <person name="Tritt A."/>
            <person name="Adam C."/>
            <person name="Daum C."/>
            <person name="Floudas D."/>
            <person name="Sun H."/>
            <person name="Yadav J.S."/>
            <person name="Pangilinan J."/>
            <person name="Larsson K.H."/>
            <person name="Matsuura K."/>
            <person name="Barry K."/>
            <person name="Labutti K."/>
            <person name="Kuo R."/>
            <person name="Ohm R.A."/>
            <person name="Bhattacharya S.S."/>
            <person name="Shirouzu T."/>
            <person name="Yoshinaga Y."/>
            <person name="Martin F.M."/>
            <person name="Grigoriev I.V."/>
            <person name="Hibbett D.S."/>
        </authorList>
    </citation>
    <scope>NUCLEOTIDE SEQUENCE [LARGE SCALE GENOMIC DNA]</scope>
    <source>
        <strain evidence="1 2">93-53</strain>
    </source>
</reference>
<dbReference type="GeneID" id="63819680"/>
<evidence type="ECO:0000313" key="2">
    <source>
        <dbReference type="Proteomes" id="UP000076871"/>
    </source>
</evidence>
<keyword evidence="2" id="KW-1185">Reference proteome</keyword>
<proteinExistence type="predicted"/>
<accession>A0A165BN00</accession>
<dbReference type="RefSeq" id="XP_040759076.1">
    <property type="nucleotide sequence ID" value="XM_040902649.1"/>
</dbReference>
<organism evidence="1 2">
    <name type="scientific">Laetiporus sulphureus 93-53</name>
    <dbReference type="NCBI Taxonomy" id="1314785"/>
    <lineage>
        <taxon>Eukaryota</taxon>
        <taxon>Fungi</taxon>
        <taxon>Dikarya</taxon>
        <taxon>Basidiomycota</taxon>
        <taxon>Agaricomycotina</taxon>
        <taxon>Agaricomycetes</taxon>
        <taxon>Polyporales</taxon>
        <taxon>Laetiporus</taxon>
    </lineage>
</organism>
<gene>
    <name evidence="1" type="ORF">LAESUDRAFT_485912</name>
</gene>
<dbReference type="EMBL" id="KV427666">
    <property type="protein sequence ID" value="KZT01336.1"/>
    <property type="molecule type" value="Genomic_DNA"/>
</dbReference>
<dbReference type="OrthoDB" id="429813at2759"/>
<dbReference type="Proteomes" id="UP000076871">
    <property type="component" value="Unassembled WGS sequence"/>
</dbReference>
<dbReference type="InParanoid" id="A0A165BN00"/>
<protein>
    <submittedName>
        <fullName evidence="1">Uncharacterized protein</fullName>
    </submittedName>
</protein>